<protein>
    <submittedName>
        <fullName evidence="2">Uncharacterized protein</fullName>
    </submittedName>
</protein>
<gene>
    <name evidence="2" type="ORF">CBR_g55214</name>
</gene>
<accession>A0A388MCP4</accession>
<dbReference type="Gramene" id="GBG92334">
    <property type="protein sequence ID" value="GBG92334"/>
    <property type="gene ID" value="CBR_g55214"/>
</dbReference>
<sequence>MIAQIAKGKAPMVVEAANAARRTLRNIRPLIAARYDPKVKEWLVATDVAFQIPYFVEGENIVKALRNHVTFDVPLGLFETVALESDMEDTESQECSESNPKTKELAGRKSPRAFSPLIAKMPEETQLHSGMRWRPWRTVAEVPYSILAGPGVSAELMATSVASIVEAEQLDGDEELDMRAYALDDERFYIREGSEGDARDDDDEWEKMDRLIDLEKKGKGQVDTEGRGGEELGKATSEGSSDAVLQDDKGRQEEREDSLGADTSSPPPT</sequence>
<evidence type="ECO:0000313" key="3">
    <source>
        <dbReference type="Proteomes" id="UP000265515"/>
    </source>
</evidence>
<feature type="compositionally biased region" description="Basic and acidic residues" evidence="1">
    <location>
        <begin position="212"/>
        <end position="233"/>
    </location>
</feature>
<dbReference type="EMBL" id="BFEA01001036">
    <property type="protein sequence ID" value="GBG92334.1"/>
    <property type="molecule type" value="Genomic_DNA"/>
</dbReference>
<proteinExistence type="predicted"/>
<dbReference type="AlphaFoldDB" id="A0A388MCP4"/>
<comment type="caution">
    <text evidence="2">The sequence shown here is derived from an EMBL/GenBank/DDBJ whole genome shotgun (WGS) entry which is preliminary data.</text>
</comment>
<keyword evidence="3" id="KW-1185">Reference proteome</keyword>
<feature type="compositionally biased region" description="Basic and acidic residues" evidence="1">
    <location>
        <begin position="246"/>
        <end position="258"/>
    </location>
</feature>
<evidence type="ECO:0000256" key="1">
    <source>
        <dbReference type="SAM" id="MobiDB-lite"/>
    </source>
</evidence>
<feature type="region of interest" description="Disordered" evidence="1">
    <location>
        <begin position="86"/>
        <end position="109"/>
    </location>
</feature>
<organism evidence="2 3">
    <name type="scientific">Chara braunii</name>
    <name type="common">Braun's stonewort</name>
    <dbReference type="NCBI Taxonomy" id="69332"/>
    <lineage>
        <taxon>Eukaryota</taxon>
        <taxon>Viridiplantae</taxon>
        <taxon>Streptophyta</taxon>
        <taxon>Charophyceae</taxon>
        <taxon>Charales</taxon>
        <taxon>Characeae</taxon>
        <taxon>Chara</taxon>
    </lineage>
</organism>
<feature type="region of interest" description="Disordered" evidence="1">
    <location>
        <begin position="212"/>
        <end position="269"/>
    </location>
</feature>
<dbReference type="Proteomes" id="UP000265515">
    <property type="component" value="Unassembled WGS sequence"/>
</dbReference>
<evidence type="ECO:0000313" key="2">
    <source>
        <dbReference type="EMBL" id="GBG92334.1"/>
    </source>
</evidence>
<name>A0A388MCP4_CHABU</name>
<reference evidence="2 3" key="1">
    <citation type="journal article" date="2018" name="Cell">
        <title>The Chara Genome: Secondary Complexity and Implications for Plant Terrestrialization.</title>
        <authorList>
            <person name="Nishiyama T."/>
            <person name="Sakayama H."/>
            <person name="Vries J.D."/>
            <person name="Buschmann H."/>
            <person name="Saint-Marcoux D."/>
            <person name="Ullrich K.K."/>
            <person name="Haas F.B."/>
            <person name="Vanderstraeten L."/>
            <person name="Becker D."/>
            <person name="Lang D."/>
            <person name="Vosolsobe S."/>
            <person name="Rombauts S."/>
            <person name="Wilhelmsson P.K.I."/>
            <person name="Janitza P."/>
            <person name="Kern R."/>
            <person name="Heyl A."/>
            <person name="Rumpler F."/>
            <person name="Villalobos L.I.A.C."/>
            <person name="Clay J.M."/>
            <person name="Skokan R."/>
            <person name="Toyoda A."/>
            <person name="Suzuki Y."/>
            <person name="Kagoshima H."/>
            <person name="Schijlen E."/>
            <person name="Tajeshwar N."/>
            <person name="Catarino B."/>
            <person name="Hetherington A.J."/>
            <person name="Saltykova A."/>
            <person name="Bonnot C."/>
            <person name="Breuninger H."/>
            <person name="Symeonidi A."/>
            <person name="Radhakrishnan G.V."/>
            <person name="Van Nieuwerburgh F."/>
            <person name="Deforce D."/>
            <person name="Chang C."/>
            <person name="Karol K.G."/>
            <person name="Hedrich R."/>
            <person name="Ulvskov P."/>
            <person name="Glockner G."/>
            <person name="Delwiche C.F."/>
            <person name="Petrasek J."/>
            <person name="Van de Peer Y."/>
            <person name="Friml J."/>
            <person name="Beilby M."/>
            <person name="Dolan L."/>
            <person name="Kohara Y."/>
            <person name="Sugano S."/>
            <person name="Fujiyama A."/>
            <person name="Delaux P.-M."/>
            <person name="Quint M."/>
            <person name="TheiBen G."/>
            <person name="Hagemann M."/>
            <person name="Harholt J."/>
            <person name="Dunand C."/>
            <person name="Zachgo S."/>
            <person name="Langdale J."/>
            <person name="Maumus F."/>
            <person name="Straeten D.V.D."/>
            <person name="Gould S.B."/>
            <person name="Rensing S.A."/>
        </authorList>
    </citation>
    <scope>NUCLEOTIDE SEQUENCE [LARGE SCALE GENOMIC DNA]</scope>
    <source>
        <strain evidence="2 3">S276</strain>
    </source>
</reference>